<organism evidence="2 3">
    <name type="scientific">Streptosporangium roseum (strain ATCC 12428 / DSM 43021 / JCM 3005 / KCTC 9067 / NCIMB 10171 / NRRL 2505 / NI 9100)</name>
    <dbReference type="NCBI Taxonomy" id="479432"/>
    <lineage>
        <taxon>Bacteria</taxon>
        <taxon>Bacillati</taxon>
        <taxon>Actinomycetota</taxon>
        <taxon>Actinomycetes</taxon>
        <taxon>Streptosporangiales</taxon>
        <taxon>Streptosporangiaceae</taxon>
        <taxon>Streptosporangium</taxon>
    </lineage>
</organism>
<name>D2AUH2_STRRD</name>
<evidence type="ECO:0000256" key="1">
    <source>
        <dbReference type="SAM" id="Phobius"/>
    </source>
</evidence>
<gene>
    <name evidence="2" type="ordered locus">Sros_1846</name>
</gene>
<dbReference type="STRING" id="479432.Sros_1846"/>
<sequence length="249" mass="27591">MPPVESGPDWAAIAALIALAALIVAILAWRAAKTQAAMAESQAADARRSADAANEQVALGKDQLDVALRQLELEQQVRREQQEPYIVVDIQPSAFVSKAFLIVIENIGPTVARNVQIKFDPEIERFMDTDGMGIFVLAESFLFKNGIPAMPPGRRIELLFDFGYKRLNSDLPKEYTVTVDCEGPGGRPVETMTYKIDLRIYEGTEQLTVKNMHDGVKALENVTDELAGIRKLLPYERANPTPRRANPNL</sequence>
<dbReference type="eggNOG" id="ENOG5031SJ1">
    <property type="taxonomic scope" value="Bacteria"/>
</dbReference>
<dbReference type="KEGG" id="sro:Sros_1846"/>
<dbReference type="HOGENOM" id="CLU_1115283_0_0_11"/>
<protein>
    <submittedName>
        <fullName evidence="2">Uncharacterized protein</fullName>
    </submittedName>
</protein>
<accession>D2AUH2</accession>
<feature type="transmembrane region" description="Helical" evidence="1">
    <location>
        <begin position="12"/>
        <end position="32"/>
    </location>
</feature>
<dbReference type="AlphaFoldDB" id="D2AUH2"/>
<evidence type="ECO:0000313" key="3">
    <source>
        <dbReference type="Proteomes" id="UP000002029"/>
    </source>
</evidence>
<keyword evidence="3" id="KW-1185">Reference proteome</keyword>
<keyword evidence="1" id="KW-0472">Membrane</keyword>
<reference evidence="2 3" key="1">
    <citation type="journal article" date="2010" name="Stand. Genomic Sci.">
        <title>Complete genome sequence of Streptosporangium roseum type strain (NI 9100).</title>
        <authorList>
            <person name="Nolan M."/>
            <person name="Sikorski J."/>
            <person name="Jando M."/>
            <person name="Lucas S."/>
            <person name="Lapidus A."/>
            <person name="Glavina Del Rio T."/>
            <person name="Chen F."/>
            <person name="Tice H."/>
            <person name="Pitluck S."/>
            <person name="Cheng J.F."/>
            <person name="Chertkov O."/>
            <person name="Sims D."/>
            <person name="Meincke L."/>
            <person name="Brettin T."/>
            <person name="Han C."/>
            <person name="Detter J.C."/>
            <person name="Bruce D."/>
            <person name="Goodwin L."/>
            <person name="Land M."/>
            <person name="Hauser L."/>
            <person name="Chang Y.J."/>
            <person name="Jeffries C.D."/>
            <person name="Ivanova N."/>
            <person name="Mavromatis K."/>
            <person name="Mikhailova N."/>
            <person name="Chen A."/>
            <person name="Palaniappan K."/>
            <person name="Chain P."/>
            <person name="Rohde M."/>
            <person name="Goker M."/>
            <person name="Bristow J."/>
            <person name="Eisen J.A."/>
            <person name="Markowitz V."/>
            <person name="Hugenholtz P."/>
            <person name="Kyrpides N.C."/>
            <person name="Klenk H.P."/>
        </authorList>
    </citation>
    <scope>NUCLEOTIDE SEQUENCE [LARGE SCALE GENOMIC DNA]</scope>
    <source>
        <strain evidence="3">ATCC 12428 / DSM 43021 / JCM 3005 / NI 9100</strain>
    </source>
</reference>
<keyword evidence="1" id="KW-0812">Transmembrane</keyword>
<dbReference type="OrthoDB" id="4191917at2"/>
<dbReference type="RefSeq" id="WP_012888579.1">
    <property type="nucleotide sequence ID" value="NC_013595.1"/>
</dbReference>
<evidence type="ECO:0000313" key="2">
    <source>
        <dbReference type="EMBL" id="ACZ84834.1"/>
    </source>
</evidence>
<keyword evidence="1" id="KW-1133">Transmembrane helix</keyword>
<dbReference type="EMBL" id="CP001814">
    <property type="protein sequence ID" value="ACZ84834.1"/>
    <property type="molecule type" value="Genomic_DNA"/>
</dbReference>
<proteinExistence type="predicted"/>
<dbReference type="Proteomes" id="UP000002029">
    <property type="component" value="Chromosome"/>
</dbReference>